<accession>A0A8R1E388</accession>
<evidence type="ECO:0000313" key="6">
    <source>
        <dbReference type="EnsemblMetazoa" id="CJA18821.1"/>
    </source>
</evidence>
<evidence type="ECO:0000256" key="2">
    <source>
        <dbReference type="ARBA" id="ARBA00010112"/>
    </source>
</evidence>
<keyword evidence="5" id="KW-1133">Transmembrane helix</keyword>
<organism evidence="6 7">
    <name type="scientific">Caenorhabditis japonica</name>
    <dbReference type="NCBI Taxonomy" id="281687"/>
    <lineage>
        <taxon>Eukaryota</taxon>
        <taxon>Metazoa</taxon>
        <taxon>Ecdysozoa</taxon>
        <taxon>Nematoda</taxon>
        <taxon>Chromadorea</taxon>
        <taxon>Rhabditida</taxon>
        <taxon>Rhabditina</taxon>
        <taxon>Rhabditomorpha</taxon>
        <taxon>Rhabditoidea</taxon>
        <taxon>Rhabditidae</taxon>
        <taxon>Peloderinae</taxon>
        <taxon>Caenorhabditis</taxon>
    </lineage>
</organism>
<sequence>MMVHWIFENVSERNEETQWKKEITVHGRFAKSVDTGHKFHIMMAVTGRHIFMCGCSFVTVSVCVMLGVATVLITSLILVSRVATFRDQSVAVQGILICGTEPAANVRIKLWDEDSGPDPDDLLDQGYSATNGSFHLSGWTTETTPIDPVFKIYHDCNDELLPTHRKVKFTIPDKYITAGRFPNITMDAGVIQLEFEYMKEERVLLID</sequence>
<comment type="similarity">
    <text evidence="2">Belongs to the nematode transthyretin-like family.</text>
</comment>
<evidence type="ECO:0000256" key="5">
    <source>
        <dbReference type="SAM" id="Phobius"/>
    </source>
</evidence>
<keyword evidence="3" id="KW-0964">Secreted</keyword>
<dbReference type="EnsemblMetazoa" id="CJA18821.1">
    <property type="protein sequence ID" value="CJA18821.1"/>
    <property type="gene ID" value="WBGene00138025"/>
</dbReference>
<evidence type="ECO:0000256" key="3">
    <source>
        <dbReference type="ARBA" id="ARBA00022525"/>
    </source>
</evidence>
<evidence type="ECO:0008006" key="8">
    <source>
        <dbReference type="Google" id="ProtNLM"/>
    </source>
</evidence>
<keyword evidence="7" id="KW-1185">Reference proteome</keyword>
<dbReference type="PANTHER" id="PTHR21700">
    <property type="entry name" value="TRANSTHYRETIN-LIKE FAMILY PROTEIN-RELATED"/>
    <property type="match status" value="1"/>
</dbReference>
<comment type="subcellular location">
    <subcellularLocation>
        <location evidence="1">Secreted</location>
    </subcellularLocation>
</comment>
<dbReference type="GO" id="GO:0005576">
    <property type="term" value="C:extracellular region"/>
    <property type="evidence" value="ECO:0007669"/>
    <property type="project" value="UniProtKB-SubCell"/>
</dbReference>
<feature type="transmembrane region" description="Helical" evidence="5">
    <location>
        <begin position="49"/>
        <end position="79"/>
    </location>
</feature>
<dbReference type="Gene3D" id="2.60.40.3330">
    <property type="match status" value="1"/>
</dbReference>
<keyword evidence="5" id="KW-0812">Transmembrane</keyword>
<dbReference type="AlphaFoldDB" id="A0A8R1E388"/>
<evidence type="ECO:0000256" key="1">
    <source>
        <dbReference type="ARBA" id="ARBA00004613"/>
    </source>
</evidence>
<dbReference type="InterPro" id="IPR038479">
    <property type="entry name" value="Transthyretin-like_sf"/>
</dbReference>
<dbReference type="GO" id="GO:0009986">
    <property type="term" value="C:cell surface"/>
    <property type="evidence" value="ECO:0007669"/>
    <property type="project" value="InterPro"/>
</dbReference>
<dbReference type="PANTHER" id="PTHR21700:SF4">
    <property type="entry name" value="TRANSTHYRETIN-LIKE FAMILY PROTEIN"/>
    <property type="match status" value="1"/>
</dbReference>
<evidence type="ECO:0000256" key="4">
    <source>
        <dbReference type="ARBA" id="ARBA00022729"/>
    </source>
</evidence>
<dbReference type="InterPro" id="IPR001534">
    <property type="entry name" value="Transthyretin-like"/>
</dbReference>
<keyword evidence="4" id="KW-0732">Signal</keyword>
<evidence type="ECO:0000313" key="7">
    <source>
        <dbReference type="Proteomes" id="UP000005237"/>
    </source>
</evidence>
<name>A0A8R1E388_CAEJA</name>
<reference evidence="6" key="2">
    <citation type="submission" date="2022-06" db="UniProtKB">
        <authorList>
            <consortium name="EnsemblMetazoa"/>
        </authorList>
    </citation>
    <scope>IDENTIFICATION</scope>
    <source>
        <strain evidence="6">DF5081</strain>
    </source>
</reference>
<reference evidence="7" key="1">
    <citation type="submission" date="2010-08" db="EMBL/GenBank/DDBJ databases">
        <authorList>
            <consortium name="Caenorhabditis japonica Sequencing Consortium"/>
            <person name="Wilson R.K."/>
        </authorList>
    </citation>
    <scope>NUCLEOTIDE SEQUENCE [LARGE SCALE GENOMIC DNA]</scope>
    <source>
        <strain evidence="7">DF5081</strain>
    </source>
</reference>
<dbReference type="Proteomes" id="UP000005237">
    <property type="component" value="Unassembled WGS sequence"/>
</dbReference>
<dbReference type="Pfam" id="PF01060">
    <property type="entry name" value="TTR-52"/>
    <property type="match status" value="1"/>
</dbReference>
<proteinExistence type="inferred from homology"/>
<keyword evidence="5" id="KW-0472">Membrane</keyword>
<protein>
    <recommendedName>
        <fullName evidence="8">Transthyretin-like family protein</fullName>
    </recommendedName>
</protein>